<evidence type="ECO:0000256" key="1">
    <source>
        <dbReference type="SAM" id="MobiDB-lite"/>
    </source>
</evidence>
<dbReference type="EMBL" id="JAJSPL020000006">
    <property type="protein sequence ID" value="KAK7746312.1"/>
    <property type="molecule type" value="Genomic_DNA"/>
</dbReference>
<protein>
    <submittedName>
        <fullName evidence="2">Uncharacterized protein</fullName>
    </submittedName>
</protein>
<comment type="caution">
    <text evidence="2">The sequence shown here is derived from an EMBL/GenBank/DDBJ whole genome shotgun (WGS) entry which is preliminary data.</text>
</comment>
<gene>
    <name evidence="2" type="ORF">SLS53_002271</name>
</gene>
<keyword evidence="3" id="KW-1185">Reference proteome</keyword>
<organism evidence="2 3">
    <name type="scientific">Cytospora paraplurivora</name>
    <dbReference type="NCBI Taxonomy" id="2898453"/>
    <lineage>
        <taxon>Eukaryota</taxon>
        <taxon>Fungi</taxon>
        <taxon>Dikarya</taxon>
        <taxon>Ascomycota</taxon>
        <taxon>Pezizomycotina</taxon>
        <taxon>Sordariomycetes</taxon>
        <taxon>Sordariomycetidae</taxon>
        <taxon>Diaporthales</taxon>
        <taxon>Cytosporaceae</taxon>
        <taxon>Cytospora</taxon>
    </lineage>
</organism>
<evidence type="ECO:0000313" key="2">
    <source>
        <dbReference type="EMBL" id="KAK7746312.1"/>
    </source>
</evidence>
<dbReference type="Proteomes" id="UP001320245">
    <property type="component" value="Unassembled WGS sequence"/>
</dbReference>
<evidence type="ECO:0000313" key="3">
    <source>
        <dbReference type="Proteomes" id="UP001320245"/>
    </source>
</evidence>
<dbReference type="AlphaFoldDB" id="A0AAN9YKL9"/>
<name>A0AAN9YKL9_9PEZI</name>
<sequence>MTRVTAPREIARLTRSLSTTAAAPRSSRLSNNISNTAASWVRKELEGDAPSSETIQADPSALDFAVLPGVDLLFARTNNSEAADVLPTIRVPLLPDNFAPARSATVGHGPEVPDAPLSDPEIVVLAADPGRVNAVSALTEVEGMGPDGVELRFAHDFPAAATGAEGAGEYAGGVLKGIWKGLLDSVGGGDAHGKVTRAA</sequence>
<accession>A0AAN9YKL9</accession>
<feature type="region of interest" description="Disordered" evidence="1">
    <location>
        <begin position="1"/>
        <end position="29"/>
    </location>
</feature>
<proteinExistence type="predicted"/>
<feature type="compositionally biased region" description="Polar residues" evidence="1">
    <location>
        <begin position="15"/>
        <end position="29"/>
    </location>
</feature>
<reference evidence="2 3" key="1">
    <citation type="journal article" date="2023" name="PLoS ONE">
        <title>Cytospora paraplurivora sp. nov. isolated from orchards with fruit tree decline syndrome in Ontario, Canada.</title>
        <authorList>
            <person name="Ilyukhin E."/>
            <person name="Nguyen H.D.T."/>
            <person name="Castle A.J."/>
            <person name="Ellouze W."/>
        </authorList>
    </citation>
    <scope>NUCLEOTIDE SEQUENCE [LARGE SCALE GENOMIC DNA]</scope>
    <source>
        <strain evidence="2 3">FDS-564</strain>
    </source>
</reference>